<evidence type="ECO:0000313" key="2">
    <source>
        <dbReference type="Proteomes" id="UP000183015"/>
    </source>
</evidence>
<keyword evidence="2" id="KW-1185">Reference proteome</keyword>
<sequence length="134" mass="14709">MIFDRFPLVGGFKELEYGRPDAPPILTAVRATAAEREDDLVRYLRAGTVLVATPSAVPDVLSETGALIGGLHLLTDGQWLWYSDLAHYVGCYHVELDPVFIEHAHGNNWAVPQVGDEHLEAMVALLIGDEDQSN</sequence>
<organism evidence="1 2">
    <name type="scientific">Streptacidiphilus jiangxiensis</name>
    <dbReference type="NCBI Taxonomy" id="235985"/>
    <lineage>
        <taxon>Bacteria</taxon>
        <taxon>Bacillati</taxon>
        <taxon>Actinomycetota</taxon>
        <taxon>Actinomycetes</taxon>
        <taxon>Kitasatosporales</taxon>
        <taxon>Streptomycetaceae</taxon>
        <taxon>Streptacidiphilus</taxon>
    </lineage>
</organism>
<dbReference type="STRING" id="235985.SAMN05414137_120134"/>
<accession>A0A1H7WHH9</accession>
<reference evidence="2" key="1">
    <citation type="submission" date="2016-10" db="EMBL/GenBank/DDBJ databases">
        <authorList>
            <person name="Varghese N."/>
        </authorList>
    </citation>
    <scope>NUCLEOTIDE SEQUENCE [LARGE SCALE GENOMIC DNA]</scope>
    <source>
        <strain evidence="2">DSM 45096 / BCRC 16803 / CGMCC 4.1857 / CIP 109030 / JCM 12277 / KCTC 19219 / NBRC 100920 / 33214</strain>
    </source>
</reference>
<name>A0A1H7WHH9_STRJI</name>
<proteinExistence type="predicted"/>
<protein>
    <submittedName>
        <fullName evidence="1">Uncharacterized protein</fullName>
    </submittedName>
</protein>
<dbReference type="eggNOG" id="ENOG50339HR">
    <property type="taxonomic scope" value="Bacteria"/>
</dbReference>
<dbReference type="AlphaFoldDB" id="A0A1H7WHH9"/>
<dbReference type="RefSeq" id="WP_042446665.1">
    <property type="nucleotide sequence ID" value="NZ_BBPN01000011.1"/>
</dbReference>
<dbReference type="EMBL" id="FOAZ01000020">
    <property type="protein sequence ID" value="SEM20347.1"/>
    <property type="molecule type" value="Genomic_DNA"/>
</dbReference>
<gene>
    <name evidence="1" type="ORF">SAMN05414137_120134</name>
</gene>
<dbReference type="Proteomes" id="UP000183015">
    <property type="component" value="Unassembled WGS sequence"/>
</dbReference>
<evidence type="ECO:0000313" key="1">
    <source>
        <dbReference type="EMBL" id="SEM20347.1"/>
    </source>
</evidence>
<dbReference type="OrthoDB" id="275232at2"/>